<evidence type="ECO:0000313" key="2">
    <source>
        <dbReference type="Proteomes" id="UP000193303"/>
    </source>
</evidence>
<keyword evidence="1" id="KW-0449">Lipoprotein</keyword>
<dbReference type="STRING" id="1931275.BV914_07250"/>
<evidence type="ECO:0000313" key="1">
    <source>
        <dbReference type="EMBL" id="OSI21288.1"/>
    </source>
</evidence>
<protein>
    <submittedName>
        <fullName evidence="1">Lipoprotein signal peptidase</fullName>
    </submittedName>
</protein>
<dbReference type="EMBL" id="MTAB01000012">
    <property type="protein sequence ID" value="OSI21288.1"/>
    <property type="molecule type" value="Genomic_DNA"/>
</dbReference>
<proteinExistence type="predicted"/>
<reference evidence="2" key="1">
    <citation type="submission" date="2017-01" db="EMBL/GenBank/DDBJ databases">
        <authorList>
            <person name="Mah S.A."/>
            <person name="Swanson W.J."/>
            <person name="Moy G.W."/>
            <person name="Vacquier V.D."/>
        </authorList>
    </citation>
    <scope>NUCLEOTIDE SEQUENCE [LARGE SCALE GENOMIC DNA]</scope>
    <source>
        <strain evidence="2">124861</strain>
    </source>
</reference>
<comment type="caution">
    <text evidence="1">The sequence shown here is derived from an EMBL/GenBank/DDBJ whole genome shotgun (WGS) entry which is preliminary data.</text>
</comment>
<name>A0A1X3DI36_9NEIS</name>
<gene>
    <name evidence="1" type="ORF">BV912_06685</name>
</gene>
<dbReference type="Proteomes" id="UP000193303">
    <property type="component" value="Unassembled WGS sequence"/>
</dbReference>
<organism evidence="1 2">
    <name type="scientific">Neisseria dumasiana</name>
    <dbReference type="NCBI Taxonomy" id="1931275"/>
    <lineage>
        <taxon>Bacteria</taxon>
        <taxon>Pseudomonadati</taxon>
        <taxon>Pseudomonadota</taxon>
        <taxon>Betaproteobacteria</taxon>
        <taxon>Neisseriales</taxon>
        <taxon>Neisseriaceae</taxon>
        <taxon>Neisseria</taxon>
    </lineage>
</organism>
<dbReference type="OrthoDB" id="8607629at2"/>
<dbReference type="AlphaFoldDB" id="A0A1X3DI36"/>
<sequence length="48" mass="5494">MQKPHLRRISALCAARSFAYLSDMSALAVLLRLELHPHLGFLQRYQAV</sequence>
<accession>A0A1X3DI36</accession>